<organism evidence="1 2">
    <name type="scientific">Naganishia cerealis</name>
    <dbReference type="NCBI Taxonomy" id="610337"/>
    <lineage>
        <taxon>Eukaryota</taxon>
        <taxon>Fungi</taxon>
        <taxon>Dikarya</taxon>
        <taxon>Basidiomycota</taxon>
        <taxon>Agaricomycotina</taxon>
        <taxon>Tremellomycetes</taxon>
        <taxon>Filobasidiales</taxon>
        <taxon>Filobasidiaceae</taxon>
        <taxon>Naganishia</taxon>
    </lineage>
</organism>
<proteinExistence type="predicted"/>
<dbReference type="Proteomes" id="UP001241377">
    <property type="component" value="Unassembled WGS sequence"/>
</dbReference>
<protein>
    <submittedName>
        <fullName evidence="1">Uncharacterized protein</fullName>
    </submittedName>
</protein>
<dbReference type="EMBL" id="JASBWR010000137">
    <property type="protein sequence ID" value="KAJ9092244.1"/>
    <property type="molecule type" value="Genomic_DNA"/>
</dbReference>
<sequence>MDQNAFRNLLSTQAVKQGTGRAAGVLGTHAAKRKAGKAKGTGGYTFGKPQAEDKAKEGGKDAGEEQSATAFAPRKARQGGKSRDDGEDKAYQNRAEMRRTGKDDEITNEFREAEKLAEEFEKRAREEGQDEATVSGVSQQDIEEQRKYLGGDATHSILVKGLDYALLAARKAEIEATEGKKAEDELDALLEGGLAESTAGPSDNHDAVEKKEQGVGRKRTREEIVQQLKRQKTGMSTDVIPQPQQTLGSKFKSIAQKKREAEEAQAQALGKKKLKKKKKVVKPTSDAAQGPAQIEKGETANGAHTTTEVTGEAMATQPTDNSLVPSTSDTTEPAQKQSAPQTVNDLSARSRPIPGVTPVPDEEEEDIFGGVGEYVGAVDSDSDTEIDIESGTNNETDMVILPLLHAQDPDPGRQTTIPVGIMEGTIIETKVIDMARITDWTTDTQNTILETTTHGTTGTFTGGIAVIAVMRQESRSPSPQQPELAQSPKTAQVTARSPKRTPSRSPSPVNIDALRALSPSPSLSDADADPYAGPVRPGQSLRALGFSSSDVPSAKELLEMDAIANETAQKRSNKAKWRRAQGMAPQEGAEEDDGVERNKNGKELTEQQKIRRDQQRLQAFMDKKEKASK</sequence>
<reference evidence="1" key="1">
    <citation type="submission" date="2023-04" db="EMBL/GenBank/DDBJ databases">
        <title>Draft Genome sequencing of Naganishia species isolated from polar environments using Oxford Nanopore Technology.</title>
        <authorList>
            <person name="Leo P."/>
            <person name="Venkateswaran K."/>
        </authorList>
    </citation>
    <scope>NUCLEOTIDE SEQUENCE</scope>
    <source>
        <strain evidence="1">MNA-CCFEE 5261</strain>
    </source>
</reference>
<gene>
    <name evidence="1" type="ORF">QFC19_008781</name>
</gene>
<name>A0ACC2UYT7_9TREE</name>
<accession>A0ACC2UYT7</accession>
<evidence type="ECO:0000313" key="1">
    <source>
        <dbReference type="EMBL" id="KAJ9092244.1"/>
    </source>
</evidence>
<keyword evidence="2" id="KW-1185">Reference proteome</keyword>
<comment type="caution">
    <text evidence="1">The sequence shown here is derived from an EMBL/GenBank/DDBJ whole genome shotgun (WGS) entry which is preliminary data.</text>
</comment>
<evidence type="ECO:0000313" key="2">
    <source>
        <dbReference type="Proteomes" id="UP001241377"/>
    </source>
</evidence>